<accession>A0A9W9WK48</accession>
<name>A0A9W9WK48_9EURO</name>
<reference evidence="1" key="2">
    <citation type="journal article" date="2023" name="IMA Fungus">
        <title>Comparative genomic study of the Penicillium genus elucidates a diverse pangenome and 15 lateral gene transfer events.</title>
        <authorList>
            <person name="Petersen C."/>
            <person name="Sorensen T."/>
            <person name="Nielsen M.R."/>
            <person name="Sondergaard T.E."/>
            <person name="Sorensen J.L."/>
            <person name="Fitzpatrick D.A."/>
            <person name="Frisvad J.C."/>
            <person name="Nielsen K.L."/>
        </authorList>
    </citation>
    <scope>NUCLEOTIDE SEQUENCE</scope>
    <source>
        <strain evidence="1">IBT 17660</strain>
    </source>
</reference>
<gene>
    <name evidence="1" type="ORF">N7530_009994</name>
</gene>
<keyword evidence="2" id="KW-1185">Reference proteome</keyword>
<organism evidence="1 2">
    <name type="scientific">Penicillium desertorum</name>
    <dbReference type="NCBI Taxonomy" id="1303715"/>
    <lineage>
        <taxon>Eukaryota</taxon>
        <taxon>Fungi</taxon>
        <taxon>Dikarya</taxon>
        <taxon>Ascomycota</taxon>
        <taxon>Pezizomycotina</taxon>
        <taxon>Eurotiomycetes</taxon>
        <taxon>Eurotiomycetidae</taxon>
        <taxon>Eurotiales</taxon>
        <taxon>Aspergillaceae</taxon>
        <taxon>Penicillium</taxon>
    </lineage>
</organism>
<evidence type="ECO:0000313" key="1">
    <source>
        <dbReference type="EMBL" id="KAJ5466207.1"/>
    </source>
</evidence>
<dbReference type="EMBL" id="JAPWDO010000006">
    <property type="protein sequence ID" value="KAJ5466207.1"/>
    <property type="molecule type" value="Genomic_DNA"/>
</dbReference>
<proteinExistence type="predicted"/>
<protein>
    <submittedName>
        <fullName evidence="1">Uncharacterized protein</fullName>
    </submittedName>
</protein>
<comment type="caution">
    <text evidence="1">The sequence shown here is derived from an EMBL/GenBank/DDBJ whole genome shotgun (WGS) entry which is preliminary data.</text>
</comment>
<dbReference type="Proteomes" id="UP001147760">
    <property type="component" value="Unassembled WGS sequence"/>
</dbReference>
<sequence>MDRQLLHPGQYSNGSHLR</sequence>
<evidence type="ECO:0000313" key="2">
    <source>
        <dbReference type="Proteomes" id="UP001147760"/>
    </source>
</evidence>
<reference evidence="1" key="1">
    <citation type="submission" date="2022-12" db="EMBL/GenBank/DDBJ databases">
        <authorList>
            <person name="Petersen C."/>
        </authorList>
    </citation>
    <scope>NUCLEOTIDE SEQUENCE</scope>
    <source>
        <strain evidence="1">IBT 17660</strain>
    </source>
</reference>
<dbReference type="AlphaFoldDB" id="A0A9W9WK48"/>